<reference evidence="6 7" key="1">
    <citation type="submission" date="2018-11" db="EMBL/GenBank/DDBJ databases">
        <title>Genome sequencing and assembly of Clostridium tagluense strain A121.</title>
        <authorList>
            <person name="Murakami T."/>
            <person name="Segawa T."/>
            <person name="Shcherbakova V.A."/>
            <person name="Mori H."/>
            <person name="Yoshimura Y."/>
        </authorList>
    </citation>
    <scope>NUCLEOTIDE SEQUENCE [LARGE SCALE GENOMIC DNA]</scope>
    <source>
        <strain evidence="6 7">A121</strain>
    </source>
</reference>
<dbReference type="GO" id="GO:0005524">
    <property type="term" value="F:ATP binding"/>
    <property type="evidence" value="ECO:0007669"/>
    <property type="project" value="UniProtKB-KW"/>
</dbReference>
<keyword evidence="4 6" id="KW-0067">ATP-binding</keyword>
<keyword evidence="2" id="KW-0813">Transport</keyword>
<dbReference type="PANTHER" id="PTHR42798">
    <property type="entry name" value="LIPOPROTEIN-RELEASING SYSTEM ATP-BINDING PROTEIN LOLD"/>
    <property type="match status" value="1"/>
</dbReference>
<keyword evidence="7" id="KW-1185">Reference proteome</keyword>
<dbReference type="PANTHER" id="PTHR42798:SF7">
    <property type="entry name" value="ALPHA-D-RIBOSE 1-METHYLPHOSPHONATE 5-TRIPHOSPHATE SYNTHASE SUBUNIT PHNL"/>
    <property type="match status" value="1"/>
</dbReference>
<evidence type="ECO:0000259" key="5">
    <source>
        <dbReference type="PROSITE" id="PS50893"/>
    </source>
</evidence>
<dbReference type="SUPFAM" id="SSF52540">
    <property type="entry name" value="P-loop containing nucleoside triphosphate hydrolases"/>
    <property type="match status" value="1"/>
</dbReference>
<comment type="similarity">
    <text evidence="1">Belongs to the ABC transporter superfamily.</text>
</comment>
<evidence type="ECO:0000256" key="1">
    <source>
        <dbReference type="ARBA" id="ARBA00005417"/>
    </source>
</evidence>
<dbReference type="PROSITE" id="PS50893">
    <property type="entry name" value="ABC_TRANSPORTER_2"/>
    <property type="match status" value="1"/>
</dbReference>
<protein>
    <submittedName>
        <fullName evidence="6">ABC transporter ATP-binding protein</fullName>
    </submittedName>
</protein>
<accession>A0A401UM67</accession>
<proteinExistence type="inferred from homology"/>
<dbReference type="FunFam" id="3.40.50.300:FF:000032">
    <property type="entry name" value="Export ABC transporter ATP-binding protein"/>
    <property type="match status" value="1"/>
</dbReference>
<organism evidence="6 7">
    <name type="scientific">Clostridium tagluense</name>
    <dbReference type="NCBI Taxonomy" id="360422"/>
    <lineage>
        <taxon>Bacteria</taxon>
        <taxon>Bacillati</taxon>
        <taxon>Bacillota</taxon>
        <taxon>Clostridia</taxon>
        <taxon>Eubacteriales</taxon>
        <taxon>Clostridiaceae</taxon>
        <taxon>Clostridium</taxon>
    </lineage>
</organism>
<dbReference type="InterPro" id="IPR003439">
    <property type="entry name" value="ABC_transporter-like_ATP-bd"/>
</dbReference>
<dbReference type="InterPro" id="IPR003593">
    <property type="entry name" value="AAA+_ATPase"/>
</dbReference>
<dbReference type="InterPro" id="IPR027417">
    <property type="entry name" value="P-loop_NTPase"/>
</dbReference>
<dbReference type="CDD" id="cd03255">
    <property type="entry name" value="ABC_MJ0796_LolCDE_FtsE"/>
    <property type="match status" value="1"/>
</dbReference>
<dbReference type="Proteomes" id="UP000287872">
    <property type="component" value="Unassembled WGS sequence"/>
</dbReference>
<dbReference type="GO" id="GO:0022857">
    <property type="term" value="F:transmembrane transporter activity"/>
    <property type="evidence" value="ECO:0007669"/>
    <property type="project" value="UniProtKB-ARBA"/>
</dbReference>
<evidence type="ECO:0000313" key="6">
    <source>
        <dbReference type="EMBL" id="GCD10614.1"/>
    </source>
</evidence>
<sequence>MVVLNVNDLTKVYNSKKNISKTNALNGINLKIEQGEFVGIMGPSGSGKTTLLNILSGIDNATSGKIEILGEDINKMSKNSMTLFRRNNLGYVFQEFNLLDSLTIEENIMLPLSFCCENLEELNEKVKNIMSMLDIESIKNQYPYSVSGGEQQRTAIGRAIINNPNVIFADEPTGNLDSKSSNIVMQYFEKLNILKKNTIVVVTHDPFTASYCNRIIFIKDGLVNSEITKSGTNRKRFFGQIMENLTVLGGDDDEFSTDFF</sequence>
<dbReference type="InterPro" id="IPR017911">
    <property type="entry name" value="MacB-like_ATP-bd"/>
</dbReference>
<comment type="caution">
    <text evidence="6">The sequence shown here is derived from an EMBL/GenBank/DDBJ whole genome shotgun (WGS) entry which is preliminary data.</text>
</comment>
<evidence type="ECO:0000256" key="4">
    <source>
        <dbReference type="ARBA" id="ARBA00022840"/>
    </source>
</evidence>
<dbReference type="RefSeq" id="WP_125001867.1">
    <property type="nucleotide sequence ID" value="NZ_BHYK01000011.1"/>
</dbReference>
<dbReference type="SMART" id="SM00382">
    <property type="entry name" value="AAA"/>
    <property type="match status" value="1"/>
</dbReference>
<keyword evidence="3" id="KW-0547">Nucleotide-binding</keyword>
<dbReference type="AlphaFoldDB" id="A0A401UM67"/>
<dbReference type="Pfam" id="PF00005">
    <property type="entry name" value="ABC_tran"/>
    <property type="match status" value="1"/>
</dbReference>
<gene>
    <name evidence="6" type="ORF">Ctaglu_22370</name>
</gene>
<dbReference type="GO" id="GO:0098796">
    <property type="term" value="C:membrane protein complex"/>
    <property type="evidence" value="ECO:0007669"/>
    <property type="project" value="UniProtKB-ARBA"/>
</dbReference>
<feature type="domain" description="ABC transporter" evidence="5">
    <location>
        <begin position="4"/>
        <end position="245"/>
    </location>
</feature>
<name>A0A401UM67_9CLOT</name>
<dbReference type="Gene3D" id="3.40.50.300">
    <property type="entry name" value="P-loop containing nucleotide triphosphate hydrolases"/>
    <property type="match status" value="1"/>
</dbReference>
<evidence type="ECO:0000256" key="3">
    <source>
        <dbReference type="ARBA" id="ARBA00022741"/>
    </source>
</evidence>
<evidence type="ECO:0000313" key="7">
    <source>
        <dbReference type="Proteomes" id="UP000287872"/>
    </source>
</evidence>
<evidence type="ECO:0000256" key="2">
    <source>
        <dbReference type="ARBA" id="ARBA00022448"/>
    </source>
</evidence>
<dbReference type="EMBL" id="BHYK01000011">
    <property type="protein sequence ID" value="GCD10614.1"/>
    <property type="molecule type" value="Genomic_DNA"/>
</dbReference>
<dbReference type="OrthoDB" id="9802264at2"/>
<dbReference type="GO" id="GO:0016887">
    <property type="term" value="F:ATP hydrolysis activity"/>
    <property type="evidence" value="ECO:0007669"/>
    <property type="project" value="InterPro"/>
</dbReference>